<dbReference type="PRINTS" id="PR00344">
    <property type="entry name" value="BCTRLSENSOR"/>
</dbReference>
<keyword evidence="8 11" id="KW-1133">Transmembrane helix</keyword>
<dbReference type="STRING" id="1576369.SAMN05421753_108135"/>
<evidence type="ECO:0000313" key="15">
    <source>
        <dbReference type="Proteomes" id="UP000199518"/>
    </source>
</evidence>
<dbReference type="Pfam" id="PF00672">
    <property type="entry name" value="HAMP"/>
    <property type="match status" value="1"/>
</dbReference>
<dbReference type="GO" id="GO:0005886">
    <property type="term" value="C:plasma membrane"/>
    <property type="evidence" value="ECO:0007669"/>
    <property type="project" value="TreeGrafter"/>
</dbReference>
<evidence type="ECO:0000256" key="7">
    <source>
        <dbReference type="ARBA" id="ARBA00022777"/>
    </source>
</evidence>
<dbReference type="PROSITE" id="PS50885">
    <property type="entry name" value="HAMP"/>
    <property type="match status" value="1"/>
</dbReference>
<keyword evidence="7 14" id="KW-0418">Kinase</keyword>
<evidence type="ECO:0000256" key="4">
    <source>
        <dbReference type="ARBA" id="ARBA00022553"/>
    </source>
</evidence>
<dbReference type="Gene3D" id="3.30.565.10">
    <property type="entry name" value="Histidine kinase-like ATPase, C-terminal domain"/>
    <property type="match status" value="1"/>
</dbReference>
<comment type="subcellular location">
    <subcellularLocation>
        <location evidence="2">Membrane</location>
    </subcellularLocation>
</comment>
<keyword evidence="15" id="KW-1185">Reference proteome</keyword>
<dbReference type="InterPro" id="IPR050428">
    <property type="entry name" value="TCS_sensor_his_kinase"/>
</dbReference>
<reference evidence="15" key="1">
    <citation type="submission" date="2016-10" db="EMBL/GenBank/DDBJ databases">
        <authorList>
            <person name="Varghese N."/>
            <person name="Submissions S."/>
        </authorList>
    </citation>
    <scope>NUCLEOTIDE SEQUENCE [LARGE SCALE GENOMIC DNA]</scope>
    <source>
        <strain evidence="15">DSM 26348</strain>
    </source>
</reference>
<dbReference type="EMBL" id="FOQD01000008">
    <property type="protein sequence ID" value="SFI37301.1"/>
    <property type="molecule type" value="Genomic_DNA"/>
</dbReference>
<keyword evidence="9" id="KW-0902">Two-component regulatory system</keyword>
<evidence type="ECO:0000259" key="13">
    <source>
        <dbReference type="PROSITE" id="PS50885"/>
    </source>
</evidence>
<feature type="transmembrane region" description="Helical" evidence="11">
    <location>
        <begin position="40"/>
        <end position="59"/>
    </location>
</feature>
<evidence type="ECO:0000256" key="5">
    <source>
        <dbReference type="ARBA" id="ARBA00022679"/>
    </source>
</evidence>
<feature type="domain" description="Histidine kinase" evidence="12">
    <location>
        <begin position="270"/>
        <end position="490"/>
    </location>
</feature>
<gene>
    <name evidence="14" type="ORF">SAMN05421753_108135</name>
</gene>
<dbReference type="PROSITE" id="PS50109">
    <property type="entry name" value="HIS_KIN"/>
    <property type="match status" value="1"/>
</dbReference>
<dbReference type="SMART" id="SM00304">
    <property type="entry name" value="HAMP"/>
    <property type="match status" value="1"/>
</dbReference>
<dbReference type="SMART" id="SM00387">
    <property type="entry name" value="HATPase_c"/>
    <property type="match status" value="1"/>
</dbReference>
<dbReference type="SUPFAM" id="SSF47384">
    <property type="entry name" value="Homodimeric domain of signal transducing histidine kinase"/>
    <property type="match status" value="1"/>
</dbReference>
<dbReference type="Proteomes" id="UP000199518">
    <property type="component" value="Unassembled WGS sequence"/>
</dbReference>
<keyword evidence="10 11" id="KW-0472">Membrane</keyword>
<dbReference type="RefSeq" id="WP_092050431.1">
    <property type="nucleotide sequence ID" value="NZ_FOQD01000008.1"/>
</dbReference>
<feature type="transmembrane region" description="Helical" evidence="11">
    <location>
        <begin position="188"/>
        <end position="208"/>
    </location>
</feature>
<comment type="catalytic activity">
    <reaction evidence="1">
        <text>ATP + protein L-histidine = ADP + protein N-phospho-L-histidine.</text>
        <dbReference type="EC" id="2.7.13.3"/>
    </reaction>
</comment>
<dbReference type="Gene3D" id="6.10.340.10">
    <property type="match status" value="1"/>
</dbReference>
<dbReference type="CDD" id="cd00075">
    <property type="entry name" value="HATPase"/>
    <property type="match status" value="1"/>
</dbReference>
<dbReference type="Pfam" id="PF02518">
    <property type="entry name" value="HATPase_c"/>
    <property type="match status" value="1"/>
</dbReference>
<dbReference type="GO" id="GO:0000155">
    <property type="term" value="F:phosphorelay sensor kinase activity"/>
    <property type="evidence" value="ECO:0007669"/>
    <property type="project" value="InterPro"/>
</dbReference>
<dbReference type="PANTHER" id="PTHR45436:SF5">
    <property type="entry name" value="SENSOR HISTIDINE KINASE TRCS"/>
    <property type="match status" value="1"/>
</dbReference>
<evidence type="ECO:0000313" key="14">
    <source>
        <dbReference type="EMBL" id="SFI37301.1"/>
    </source>
</evidence>
<dbReference type="SUPFAM" id="SSF55874">
    <property type="entry name" value="ATPase domain of HSP90 chaperone/DNA topoisomerase II/histidine kinase"/>
    <property type="match status" value="1"/>
</dbReference>
<dbReference type="InterPro" id="IPR004358">
    <property type="entry name" value="Sig_transdc_His_kin-like_C"/>
</dbReference>
<dbReference type="AlphaFoldDB" id="A0A1I3HNP3"/>
<dbReference type="Gene3D" id="1.10.287.130">
    <property type="match status" value="1"/>
</dbReference>
<feature type="domain" description="HAMP" evidence="13">
    <location>
        <begin position="209"/>
        <end position="262"/>
    </location>
</feature>
<dbReference type="InterPro" id="IPR003661">
    <property type="entry name" value="HisK_dim/P_dom"/>
</dbReference>
<evidence type="ECO:0000256" key="6">
    <source>
        <dbReference type="ARBA" id="ARBA00022692"/>
    </source>
</evidence>
<organism evidence="14 15">
    <name type="scientific">Planctomicrobium piriforme</name>
    <dbReference type="NCBI Taxonomy" id="1576369"/>
    <lineage>
        <taxon>Bacteria</taxon>
        <taxon>Pseudomonadati</taxon>
        <taxon>Planctomycetota</taxon>
        <taxon>Planctomycetia</taxon>
        <taxon>Planctomycetales</taxon>
        <taxon>Planctomycetaceae</taxon>
        <taxon>Planctomicrobium</taxon>
    </lineage>
</organism>
<evidence type="ECO:0000256" key="1">
    <source>
        <dbReference type="ARBA" id="ARBA00000085"/>
    </source>
</evidence>
<dbReference type="CDD" id="cd00082">
    <property type="entry name" value="HisKA"/>
    <property type="match status" value="1"/>
</dbReference>
<evidence type="ECO:0000256" key="10">
    <source>
        <dbReference type="ARBA" id="ARBA00023136"/>
    </source>
</evidence>
<dbReference type="InterPro" id="IPR003660">
    <property type="entry name" value="HAMP_dom"/>
</dbReference>
<accession>A0A1I3HNP3</accession>
<keyword evidence="6 11" id="KW-0812">Transmembrane</keyword>
<evidence type="ECO:0000256" key="8">
    <source>
        <dbReference type="ARBA" id="ARBA00022989"/>
    </source>
</evidence>
<evidence type="ECO:0000256" key="9">
    <source>
        <dbReference type="ARBA" id="ARBA00023012"/>
    </source>
</evidence>
<dbReference type="InterPro" id="IPR036097">
    <property type="entry name" value="HisK_dim/P_sf"/>
</dbReference>
<dbReference type="FunFam" id="3.30.565.10:FF:000006">
    <property type="entry name" value="Sensor histidine kinase WalK"/>
    <property type="match status" value="1"/>
</dbReference>
<dbReference type="InterPro" id="IPR003594">
    <property type="entry name" value="HATPase_dom"/>
</dbReference>
<dbReference type="EC" id="2.7.13.3" evidence="3"/>
<proteinExistence type="predicted"/>
<dbReference type="PANTHER" id="PTHR45436">
    <property type="entry name" value="SENSOR HISTIDINE KINASE YKOH"/>
    <property type="match status" value="1"/>
</dbReference>
<dbReference type="Pfam" id="PF00512">
    <property type="entry name" value="HisKA"/>
    <property type="match status" value="1"/>
</dbReference>
<dbReference type="OrthoDB" id="9786919at2"/>
<evidence type="ECO:0000256" key="11">
    <source>
        <dbReference type="SAM" id="Phobius"/>
    </source>
</evidence>
<evidence type="ECO:0000259" key="12">
    <source>
        <dbReference type="PROSITE" id="PS50109"/>
    </source>
</evidence>
<evidence type="ECO:0000256" key="3">
    <source>
        <dbReference type="ARBA" id="ARBA00012438"/>
    </source>
</evidence>
<keyword evidence="4" id="KW-0597">Phosphoprotein</keyword>
<sequence>MGESRDSIPGSAGSVPLQTSYYKTARAQFRRIWRTLRFRLAFMNALAVVLITLIMLGIVRQGVLWALYHELDQLLLEDMQEVSLALKDLKPDEFPLLREEFERKSLGHRQHGWFVELFNERGHVLWASEAAPTLREEASIAGSLQPFTQDGLRIVQAAAPPGVPGIAAVCVGAKLEFLDRDMARIDRLVVVAAAMLVVVAPLCGYWLAGRASHTVGDIIHTAARLRPSHLDERLKLRGTGDELDQLAHTINGLLDRIAAYLQQKRDFLANAAHELRTPLAAIRSSIEVSLEGHRLNQEDSSMLEDLIDQSTSLEVLVNQLLLISETEIGQWAHETEHVELHEVVARAVEMFQGVAEVSDIRLNQGAVCHATVPGSRRYLRQVVNNLIDNAVKYTRTGGKIVVSLEEVPHERRVKLTVKDTGVGIDPEDIPKVFDRFFRADRSRARTQSVQGTGLGLSICQAVVSAHEGTIRCQSVLNQGTTMEVFLPLTTEEAQSVDAGFHPATSGVQHSV</sequence>
<protein>
    <recommendedName>
        <fullName evidence="3">histidine kinase</fullName>
        <ecNumber evidence="3">2.7.13.3</ecNumber>
    </recommendedName>
</protein>
<dbReference type="SMART" id="SM00388">
    <property type="entry name" value="HisKA"/>
    <property type="match status" value="1"/>
</dbReference>
<dbReference type="InterPro" id="IPR005467">
    <property type="entry name" value="His_kinase_dom"/>
</dbReference>
<dbReference type="InterPro" id="IPR036890">
    <property type="entry name" value="HATPase_C_sf"/>
</dbReference>
<name>A0A1I3HNP3_9PLAN</name>
<evidence type="ECO:0000256" key="2">
    <source>
        <dbReference type="ARBA" id="ARBA00004370"/>
    </source>
</evidence>
<keyword evidence="5" id="KW-0808">Transferase</keyword>